<evidence type="ECO:0000313" key="3">
    <source>
        <dbReference type="Proteomes" id="UP001522450"/>
    </source>
</evidence>
<sequence>MNNIGSQFYKDMSKYDIGKNRARRKIMNLSIFIAVAVGAAMMYFKMPDILMYLTVAITALPGVIIGMKKDLDMKEKWQFSLQIQERIYQTDEMEVYQANDFIQKKGVSEVANTNRTVAEKRTGLFTKKGN</sequence>
<dbReference type="EMBL" id="JAAECS010000002">
    <property type="protein sequence ID" value="MCJ1989105.1"/>
    <property type="molecule type" value="Genomic_DNA"/>
</dbReference>
<dbReference type="Proteomes" id="UP001522450">
    <property type="component" value="Unassembled WGS sequence"/>
</dbReference>
<dbReference type="RefSeq" id="WP_244034253.1">
    <property type="nucleotide sequence ID" value="NZ_JAAECS010000002.1"/>
</dbReference>
<keyword evidence="1" id="KW-1133">Transmembrane helix</keyword>
<evidence type="ECO:0000256" key="1">
    <source>
        <dbReference type="SAM" id="Phobius"/>
    </source>
</evidence>
<keyword evidence="1" id="KW-0812">Transmembrane</keyword>
<comment type="caution">
    <text evidence="2">The sequence shown here is derived from an EMBL/GenBank/DDBJ whole genome shotgun (WGS) entry which is preliminary data.</text>
</comment>
<organism evidence="2 3">
    <name type="scientific">Pseudolactococcus carnosus</name>
    <dbReference type="NCBI Taxonomy" id="2749961"/>
    <lineage>
        <taxon>Bacteria</taxon>
        <taxon>Bacillati</taxon>
        <taxon>Bacillota</taxon>
        <taxon>Bacilli</taxon>
        <taxon>Lactobacillales</taxon>
        <taxon>Streptococcaceae</taxon>
        <taxon>Pseudolactococcus</taxon>
    </lineage>
</organism>
<keyword evidence="1" id="KW-0472">Membrane</keyword>
<accession>A0ABT0AR81</accession>
<feature type="transmembrane region" description="Helical" evidence="1">
    <location>
        <begin position="49"/>
        <end position="67"/>
    </location>
</feature>
<name>A0ABT0AR81_9LACT</name>
<protein>
    <submittedName>
        <fullName evidence="2">PrgI family protein</fullName>
    </submittedName>
</protein>
<keyword evidence="3" id="KW-1185">Reference proteome</keyword>
<proteinExistence type="predicted"/>
<reference evidence="2 3" key="1">
    <citation type="journal article" date="2022" name="Microbiol. Res.">
        <title>Comparative genome analysis, predicted lifestyle and antimicrobial strategies of Lactococcus carnosus and Lactococcus paracarnosus isolated from meat.</title>
        <authorList>
            <person name="Werum V."/>
            <person name="Ehrmann M."/>
            <person name="Vogel R."/>
            <person name="Hilgarth M."/>
        </authorList>
    </citation>
    <scope>NUCLEOTIDE SEQUENCE [LARGE SCALE GENOMIC DNA]</scope>
    <source>
        <strain evidence="2 3">TMW22177</strain>
    </source>
</reference>
<gene>
    <name evidence="2" type="ORF">GYN21_02625</name>
</gene>
<feature type="transmembrane region" description="Helical" evidence="1">
    <location>
        <begin position="26"/>
        <end position="43"/>
    </location>
</feature>
<evidence type="ECO:0000313" key="2">
    <source>
        <dbReference type="EMBL" id="MCJ1989105.1"/>
    </source>
</evidence>